<organism evidence="1">
    <name type="scientific">Anguilla anguilla</name>
    <name type="common">European freshwater eel</name>
    <name type="synonym">Muraena anguilla</name>
    <dbReference type="NCBI Taxonomy" id="7936"/>
    <lineage>
        <taxon>Eukaryota</taxon>
        <taxon>Metazoa</taxon>
        <taxon>Chordata</taxon>
        <taxon>Craniata</taxon>
        <taxon>Vertebrata</taxon>
        <taxon>Euteleostomi</taxon>
        <taxon>Actinopterygii</taxon>
        <taxon>Neopterygii</taxon>
        <taxon>Teleostei</taxon>
        <taxon>Anguilliformes</taxon>
        <taxon>Anguillidae</taxon>
        <taxon>Anguilla</taxon>
    </lineage>
</organism>
<reference evidence="1" key="2">
    <citation type="journal article" date="2015" name="Fish Shellfish Immunol.">
        <title>Early steps in the European eel (Anguilla anguilla)-Vibrio vulnificus interaction in the gills: Role of the RtxA13 toxin.</title>
        <authorList>
            <person name="Callol A."/>
            <person name="Pajuelo D."/>
            <person name="Ebbesson L."/>
            <person name="Teles M."/>
            <person name="MacKenzie S."/>
            <person name="Amaro C."/>
        </authorList>
    </citation>
    <scope>NUCLEOTIDE SEQUENCE</scope>
</reference>
<sequence>MLINFLYFICQVFCDQINSISSTNTYAMSFSPFSLNLFVLWIIDSTVLHN</sequence>
<name>A0A0E9X628_ANGAN</name>
<accession>A0A0E9X628</accession>
<dbReference type="AlphaFoldDB" id="A0A0E9X628"/>
<evidence type="ECO:0000313" key="1">
    <source>
        <dbReference type="EMBL" id="JAH97305.1"/>
    </source>
</evidence>
<proteinExistence type="predicted"/>
<dbReference type="EMBL" id="GBXM01011272">
    <property type="protein sequence ID" value="JAH97305.1"/>
    <property type="molecule type" value="Transcribed_RNA"/>
</dbReference>
<protein>
    <submittedName>
        <fullName evidence="1">Uncharacterized protein</fullName>
    </submittedName>
</protein>
<reference evidence="1" key="1">
    <citation type="submission" date="2014-11" db="EMBL/GenBank/DDBJ databases">
        <authorList>
            <person name="Amaro Gonzalez C."/>
        </authorList>
    </citation>
    <scope>NUCLEOTIDE SEQUENCE</scope>
</reference>